<evidence type="ECO:0000313" key="2">
    <source>
        <dbReference type="Proteomes" id="UP000647339"/>
    </source>
</evidence>
<reference evidence="2" key="1">
    <citation type="journal article" date="2019" name="Int. J. Syst. Evol. Microbiol.">
        <title>The Global Catalogue of Microorganisms (GCM) 10K type strain sequencing project: providing services to taxonomists for standard genome sequencing and annotation.</title>
        <authorList>
            <consortium name="The Broad Institute Genomics Platform"/>
            <consortium name="The Broad Institute Genome Sequencing Center for Infectious Disease"/>
            <person name="Wu L."/>
            <person name="Ma J."/>
        </authorList>
    </citation>
    <scope>NUCLEOTIDE SEQUENCE [LARGE SCALE GENOMIC DNA]</scope>
    <source>
        <strain evidence="2">CGMCC 1.15407</strain>
    </source>
</reference>
<gene>
    <name evidence="1" type="ORF">GCM10011339_30570</name>
</gene>
<name>A0ABQ1V5H3_9BACT</name>
<dbReference type="Proteomes" id="UP000647339">
    <property type="component" value="Unassembled WGS sequence"/>
</dbReference>
<proteinExistence type="predicted"/>
<accession>A0ABQ1V5H3</accession>
<sequence>MDLLRYKVCNCGLAHEAYAPADNEQGTQHHAWKRRGFCPLAVRNSRLSCAHSMAWFGFLRELQQDPEKYQSDRVQILLGSMDVLRTQIFKLDHRKGMLESKKLNDINNPYIRQDLQHLSEQYDKVIGEMKAIYQKITKAYQDQVNDK</sequence>
<evidence type="ECO:0000313" key="1">
    <source>
        <dbReference type="EMBL" id="GGF39927.1"/>
    </source>
</evidence>
<dbReference type="EMBL" id="BMIU01000016">
    <property type="protein sequence ID" value="GGF39927.1"/>
    <property type="molecule type" value="Genomic_DNA"/>
</dbReference>
<protein>
    <submittedName>
        <fullName evidence="1">Uncharacterized protein</fullName>
    </submittedName>
</protein>
<comment type="caution">
    <text evidence="1">The sequence shown here is derived from an EMBL/GenBank/DDBJ whole genome shotgun (WGS) entry which is preliminary data.</text>
</comment>
<keyword evidence="2" id="KW-1185">Reference proteome</keyword>
<dbReference type="RefSeq" id="WP_137404780.1">
    <property type="nucleotide sequence ID" value="NZ_BMIU01000016.1"/>
</dbReference>
<organism evidence="1 2">
    <name type="scientific">Echinicola rosea</name>
    <dbReference type="NCBI Taxonomy" id="1807691"/>
    <lineage>
        <taxon>Bacteria</taxon>
        <taxon>Pseudomonadati</taxon>
        <taxon>Bacteroidota</taxon>
        <taxon>Cytophagia</taxon>
        <taxon>Cytophagales</taxon>
        <taxon>Cyclobacteriaceae</taxon>
        <taxon>Echinicola</taxon>
    </lineage>
</organism>